<feature type="transmembrane region" description="Helical" evidence="6">
    <location>
        <begin position="34"/>
        <end position="52"/>
    </location>
</feature>
<dbReference type="Proteomes" id="UP000075430">
    <property type="component" value="Unassembled WGS sequence"/>
</dbReference>
<accession>A0A150F352</accession>
<evidence type="ECO:0000256" key="3">
    <source>
        <dbReference type="ARBA" id="ARBA00022692"/>
    </source>
</evidence>
<sequence>MKSKKAVTWAAIAAGAGLLFWANRKYLNLSPKDIRLWVLSFGVFAPLVFIGISVVRPFVLFPVSVVSIAGGLAFGPLFGTVYTLAGSMGAAAVSFFAAGMFSFKRESRHGKMETIQKQMKNNGFFYIFILRILPINFDVISYAAGLSRVRPMTYFLATAAGIIPGTIVLNVLGASFMSGNALTMFSVICLYIVFLSLPIIFKKKVRHLFGGQS</sequence>
<evidence type="ECO:0000256" key="4">
    <source>
        <dbReference type="ARBA" id="ARBA00022989"/>
    </source>
</evidence>
<evidence type="ECO:0000256" key="1">
    <source>
        <dbReference type="ARBA" id="ARBA00004651"/>
    </source>
</evidence>
<dbReference type="RefSeq" id="WP_061523060.1">
    <property type="nucleotide sequence ID" value="NZ_JANBMN010000013.1"/>
</dbReference>
<comment type="similarity">
    <text evidence="6">Belongs to the TVP38/TMEM64 family.</text>
</comment>
<evidence type="ECO:0000256" key="6">
    <source>
        <dbReference type="RuleBase" id="RU366058"/>
    </source>
</evidence>
<comment type="subcellular location">
    <subcellularLocation>
        <location evidence="1 6">Cell membrane</location>
        <topology evidence="1 6">Multi-pass membrane protein</topology>
    </subcellularLocation>
</comment>
<comment type="caution">
    <text evidence="8">The sequence shown here is derived from an EMBL/GenBank/DDBJ whole genome shotgun (WGS) entry which is preliminary data.</text>
</comment>
<dbReference type="EMBL" id="LSBA01000037">
    <property type="protein sequence ID" value="KXZ13659.1"/>
    <property type="molecule type" value="Genomic_DNA"/>
</dbReference>
<feature type="domain" description="VTT" evidence="7">
    <location>
        <begin position="61"/>
        <end position="174"/>
    </location>
</feature>
<dbReference type="GO" id="GO:0005886">
    <property type="term" value="C:plasma membrane"/>
    <property type="evidence" value="ECO:0007669"/>
    <property type="project" value="UniProtKB-SubCell"/>
</dbReference>
<proteinExistence type="inferred from homology"/>
<feature type="transmembrane region" description="Helical" evidence="6">
    <location>
        <begin position="181"/>
        <end position="201"/>
    </location>
</feature>
<gene>
    <name evidence="8" type="ORF">AXI58_03900</name>
</gene>
<keyword evidence="2 6" id="KW-1003">Cell membrane</keyword>
<organism evidence="8 9">
    <name type="scientific">Bacillus nakamurai</name>
    <dbReference type="NCBI Taxonomy" id="1793963"/>
    <lineage>
        <taxon>Bacteria</taxon>
        <taxon>Bacillati</taxon>
        <taxon>Bacillota</taxon>
        <taxon>Bacilli</taxon>
        <taxon>Bacillales</taxon>
        <taxon>Bacillaceae</taxon>
        <taxon>Bacillus</taxon>
    </lineage>
</organism>
<evidence type="ECO:0000313" key="9">
    <source>
        <dbReference type="Proteomes" id="UP000075430"/>
    </source>
</evidence>
<feature type="transmembrane region" description="Helical" evidence="6">
    <location>
        <begin position="124"/>
        <end position="146"/>
    </location>
</feature>
<protein>
    <recommendedName>
        <fullName evidence="6">TVP38/TMEM64 family membrane protein</fullName>
    </recommendedName>
</protein>
<keyword evidence="9" id="KW-1185">Reference proteome</keyword>
<dbReference type="AlphaFoldDB" id="A0A150F352"/>
<feature type="transmembrane region" description="Helical" evidence="6">
    <location>
        <begin position="152"/>
        <end position="174"/>
    </location>
</feature>
<keyword evidence="4 6" id="KW-1133">Transmembrane helix</keyword>
<evidence type="ECO:0000259" key="7">
    <source>
        <dbReference type="Pfam" id="PF09335"/>
    </source>
</evidence>
<evidence type="ECO:0000256" key="2">
    <source>
        <dbReference type="ARBA" id="ARBA00022475"/>
    </source>
</evidence>
<keyword evidence="3 6" id="KW-0812">Transmembrane</keyword>
<dbReference type="OrthoDB" id="9812980at2"/>
<dbReference type="Pfam" id="PF09335">
    <property type="entry name" value="VTT_dom"/>
    <property type="match status" value="1"/>
</dbReference>
<evidence type="ECO:0000256" key="5">
    <source>
        <dbReference type="ARBA" id="ARBA00023136"/>
    </source>
</evidence>
<reference evidence="9" key="1">
    <citation type="submission" date="2016-02" db="EMBL/GenBank/DDBJ databases">
        <authorList>
            <person name="Dunlap C."/>
        </authorList>
    </citation>
    <scope>NUCLEOTIDE SEQUENCE [LARGE SCALE GENOMIC DNA]</scope>
    <source>
        <strain evidence="9">NRRL B-41092</strain>
    </source>
</reference>
<name>A0A150F352_9BACI</name>
<dbReference type="InterPro" id="IPR032816">
    <property type="entry name" value="VTT_dom"/>
</dbReference>
<dbReference type="InterPro" id="IPR015414">
    <property type="entry name" value="TMEM64"/>
</dbReference>
<keyword evidence="5 6" id="KW-0472">Membrane</keyword>
<feature type="transmembrane region" description="Helical" evidence="6">
    <location>
        <begin position="84"/>
        <end position="103"/>
    </location>
</feature>
<dbReference type="STRING" id="1793963.AXI58_03900"/>
<dbReference type="PANTHER" id="PTHR12677:SF59">
    <property type="entry name" value="GOLGI APPARATUS MEMBRANE PROTEIN TVP38-RELATED"/>
    <property type="match status" value="1"/>
</dbReference>
<dbReference type="PANTHER" id="PTHR12677">
    <property type="entry name" value="GOLGI APPARATUS MEMBRANE PROTEIN TVP38-RELATED"/>
    <property type="match status" value="1"/>
</dbReference>
<evidence type="ECO:0000313" key="8">
    <source>
        <dbReference type="EMBL" id="KXZ13659.1"/>
    </source>
</evidence>